<keyword evidence="6 7" id="KW-0472">Membrane</keyword>
<reference evidence="8" key="1">
    <citation type="submission" date="2023-10" db="EMBL/GenBank/DDBJ databases">
        <authorList>
            <person name="Chen Y."/>
            <person name="Shah S."/>
            <person name="Dougan E. K."/>
            <person name="Thang M."/>
            <person name="Chan C."/>
        </authorList>
    </citation>
    <scope>NUCLEOTIDE SEQUENCE [LARGE SCALE GENOMIC DNA]</scope>
</reference>
<evidence type="ECO:0000256" key="2">
    <source>
        <dbReference type="ARBA" id="ARBA00022676"/>
    </source>
</evidence>
<comment type="caution">
    <text evidence="8">The sequence shown here is derived from an EMBL/GenBank/DDBJ whole genome shotgun (WGS) entry which is preliminary data.</text>
</comment>
<evidence type="ECO:0000256" key="6">
    <source>
        <dbReference type="ARBA" id="ARBA00023136"/>
    </source>
</evidence>
<keyword evidence="2" id="KW-0328">Glycosyltransferase</keyword>
<name>A0ABN9W7Z8_9DINO</name>
<accession>A0ABN9W7Z8</accession>
<feature type="transmembrane region" description="Helical" evidence="7">
    <location>
        <begin position="1441"/>
        <end position="1466"/>
    </location>
</feature>
<keyword evidence="9" id="KW-1185">Reference proteome</keyword>
<feature type="transmembrane region" description="Helical" evidence="7">
    <location>
        <begin position="1620"/>
        <end position="1645"/>
    </location>
</feature>
<feature type="transmembrane region" description="Helical" evidence="7">
    <location>
        <begin position="6"/>
        <end position="27"/>
    </location>
</feature>
<protein>
    <recommendedName>
        <fullName evidence="10">1,3-beta-glucan synthase</fullName>
    </recommendedName>
</protein>
<evidence type="ECO:0000256" key="4">
    <source>
        <dbReference type="ARBA" id="ARBA00022692"/>
    </source>
</evidence>
<dbReference type="EMBL" id="CAUYUJ010018283">
    <property type="protein sequence ID" value="CAK0882318.1"/>
    <property type="molecule type" value="Genomic_DNA"/>
</dbReference>
<dbReference type="PANTHER" id="PTHR43867">
    <property type="entry name" value="CELLULOSE SYNTHASE CATALYTIC SUBUNIT A [UDP-FORMING]"/>
    <property type="match status" value="1"/>
</dbReference>
<evidence type="ECO:0000313" key="9">
    <source>
        <dbReference type="Proteomes" id="UP001189429"/>
    </source>
</evidence>
<keyword evidence="5 7" id="KW-1133">Transmembrane helix</keyword>
<evidence type="ECO:0000256" key="1">
    <source>
        <dbReference type="ARBA" id="ARBA00004141"/>
    </source>
</evidence>
<dbReference type="PANTHER" id="PTHR43867:SF2">
    <property type="entry name" value="CELLULOSE SYNTHASE CATALYTIC SUBUNIT A [UDP-FORMING]"/>
    <property type="match status" value="1"/>
</dbReference>
<organism evidence="8 9">
    <name type="scientific">Prorocentrum cordatum</name>
    <dbReference type="NCBI Taxonomy" id="2364126"/>
    <lineage>
        <taxon>Eukaryota</taxon>
        <taxon>Sar</taxon>
        <taxon>Alveolata</taxon>
        <taxon>Dinophyceae</taxon>
        <taxon>Prorocentrales</taxon>
        <taxon>Prorocentraceae</taxon>
        <taxon>Prorocentrum</taxon>
    </lineage>
</organism>
<feature type="transmembrane region" description="Helical" evidence="7">
    <location>
        <begin position="1579"/>
        <end position="1600"/>
    </location>
</feature>
<evidence type="ECO:0008006" key="10">
    <source>
        <dbReference type="Google" id="ProtNLM"/>
    </source>
</evidence>
<comment type="subcellular location">
    <subcellularLocation>
        <location evidence="1">Membrane</location>
        <topology evidence="1">Multi-pass membrane protein</topology>
    </subcellularLocation>
</comment>
<evidence type="ECO:0000256" key="7">
    <source>
        <dbReference type="SAM" id="Phobius"/>
    </source>
</evidence>
<keyword evidence="3" id="KW-0808">Transferase</keyword>
<dbReference type="Proteomes" id="UP001189429">
    <property type="component" value="Unassembled WGS sequence"/>
</dbReference>
<evidence type="ECO:0000256" key="5">
    <source>
        <dbReference type="ARBA" id="ARBA00022989"/>
    </source>
</evidence>
<feature type="transmembrane region" description="Helical" evidence="7">
    <location>
        <begin position="1666"/>
        <end position="1687"/>
    </location>
</feature>
<dbReference type="InterPro" id="IPR029044">
    <property type="entry name" value="Nucleotide-diphossugar_trans"/>
</dbReference>
<dbReference type="InterPro" id="IPR050321">
    <property type="entry name" value="Glycosyltr_2/OpgH_subfam"/>
</dbReference>
<evidence type="ECO:0000313" key="8">
    <source>
        <dbReference type="EMBL" id="CAK0882318.1"/>
    </source>
</evidence>
<gene>
    <name evidence="8" type="ORF">PCOR1329_LOCUS64878</name>
</gene>
<feature type="transmembrane region" description="Helical" evidence="7">
    <location>
        <begin position="1472"/>
        <end position="1490"/>
    </location>
</feature>
<proteinExistence type="predicted"/>
<feature type="transmembrane region" description="Helical" evidence="7">
    <location>
        <begin position="1362"/>
        <end position="1383"/>
    </location>
</feature>
<feature type="transmembrane region" description="Helical" evidence="7">
    <location>
        <begin position="1726"/>
        <end position="1747"/>
    </location>
</feature>
<feature type="transmembrane region" description="Helical" evidence="7">
    <location>
        <begin position="527"/>
        <end position="548"/>
    </location>
</feature>
<keyword evidence="4 7" id="KW-0812">Transmembrane</keyword>
<dbReference type="Gene3D" id="3.90.550.10">
    <property type="entry name" value="Spore Coat Polysaccharide Biosynthesis Protein SpsA, Chain A"/>
    <property type="match status" value="1"/>
</dbReference>
<evidence type="ECO:0000256" key="3">
    <source>
        <dbReference type="ARBA" id="ARBA00022679"/>
    </source>
</evidence>
<feature type="transmembrane region" description="Helical" evidence="7">
    <location>
        <begin position="1511"/>
        <end position="1530"/>
    </location>
</feature>
<sequence>MAFSCTAYNVCFFLYVFSVPAFLQYLVHAPSTFNNMPFHPVPLQTLQGKVASVNMSNPPQTMEAGVNHCKPCYEDQYHKMGMYQWDIMLRMSYADLVAQTREQPVSTMYPVILASNDFKNWRVVADADDVSGDHTEEEITKKETKQTTHISPPLLIAKLKPFGCVDNETGTTDPFMWFSAAGGAVADKWKLVEHISQHGAVNLVACVMQGFGKVNKVLTHYAQNCITEDTMSCVQTPREALGQCYALGSACGQACGYYSPASGHCSNGELDPELFQGLTRKRVNIKTSLGGGAANSLVYCEEHGCKTGLHFKGMYVEAENPNDFVVGSEDSMTGDYYTVVFAMSEVVDSKAKMSNVIGGGGEEEETIELASHHGGHHHSKSKGRRLDGSAKYAWHIASTPNLTMGVFKDHSSNTMRIRPARESCYTQPGFTYMVACMTAKPVFTSGEMMDTAGPPFNDRCLAVGGICGAACGSGETLDEDALKYCPLQRERRLGLADDSPYASVSIPMESLVSPIEPRKSATTKSPAAAFFFFGFVFFVTISYLATLLSKFPGNFTDFYPMHTWDEIKTHGYVLEKYGCAVAFGVSAGEDKMIVFRNWVGKIASRPEFDDAAFPTFRRWVDIFADEGHREGARLLWLAWSDFLDTSPPLAFLEEWSSNLRDMSWEQAHSRSPFDIAWQDGKLRKVLPVVAHQAVSFVRTAGEEVPEGGVELQQDSLARLQDLAEMYKQLPSNLKMEPSLSKKDDCVLTREVRLGLQSDNQRNRSSFFTVKYSKNWKEEAEAKIRERAQSATHIRSVDAYKKLLVVSDKKGQSVDYETLKGDAAESRFPLLFREPLAHRDRKVIMIYMARAKPEGERRGIERTRNLDKYLWACLRPSAVQPYTGEGGTRREFRRRRQTDGEKQPLLKTEGGVPDRFGEVRKMVHGVVERQQVKFLEALGESNGGGSNGAKKGIRGHRELAEAYLKYRRVESDWEMGRFCYGEIVGEDVDLDNEEVLILDNPSPALLELVSSDAAGGGGEASKGMGLVALQNTKETSWCMTRDVVRVAYSTKHSLEFVFSPLEDDCEYKSQAFAKALRHELGKLLRDPNQDVSRVQIAQTHQGMDIFADVTGPAAVIEEIRDRVDGNLMVGKFQGRLMDSHPTVLVKKRLLMPYIGVRGKGGGLNFAVDMLQFRDGFIGTGAEQDPIPQRMLFGIFDARHLAHSDFWRMVLPKFMQNSDVGFTYEANRNIAMVQAPQHFAGLSAESDVLDILNGAAFNIMNVIRNRCGGVTSCGTNAVWQVDAADFSRQLDDQVLDEYFESRTKIEDTATTHQHFCRGKRSVYVHETVCTGIAKVNADYLGAVQRWAEGAVQLFWVQLFVDRTWQLVLFGWCCLAYLGFHFWLLYGSWTKPYLGYNIFCDAQGESTVMLGPDSEICRAIYHGFSVFLGHNIDRVVYKMAEQQYMLMIDISGSIVSGVGPGGRIVVVSLGLPPNITLTWLVICCVLVFVTIYLSMSGVMPKIVRIFIMTENITYFWTSLGTFFWLALTVFMVISSTPPLMFNVSHFALYVLSIRIAEHGMLSFYKNLGESNELSIWRGQQSYMISAPLYVMSIVQGTLAAWGIYSRGSDKSFWSSSDHGSDVIRIATIWVTFIWVMLFFCIAFTAVMATRYDLFHEVQDKFERQCQICACWMMALMAITVWEPLCNFWGLEKSIDALAKDESRTFVRWWASLNVWWRSRAWMLRYVIDFGLPVMILSGVTGSMPLITVVLQGMRTS</sequence>